<evidence type="ECO:0000256" key="1">
    <source>
        <dbReference type="ARBA" id="ARBA00003283"/>
    </source>
</evidence>
<keyword evidence="5" id="KW-0233">DNA recombination</keyword>
<keyword evidence="4" id="KW-0238">DNA-binding</keyword>
<proteinExistence type="inferred from homology"/>
<dbReference type="Gene3D" id="1.10.150.130">
    <property type="match status" value="1"/>
</dbReference>
<evidence type="ECO:0000256" key="3">
    <source>
        <dbReference type="ARBA" id="ARBA00022908"/>
    </source>
</evidence>
<dbReference type="GO" id="GO:0015074">
    <property type="term" value="P:DNA integration"/>
    <property type="evidence" value="ECO:0007669"/>
    <property type="project" value="UniProtKB-KW"/>
</dbReference>
<accession>A0A401LAE1</accession>
<dbReference type="Pfam" id="PF00589">
    <property type="entry name" value="Phage_integrase"/>
    <property type="match status" value="1"/>
</dbReference>
<dbReference type="Gene3D" id="1.10.443.10">
    <property type="entry name" value="Intergrase catalytic core"/>
    <property type="match status" value="1"/>
</dbReference>
<keyword evidence="3" id="KW-0229">DNA integration</keyword>
<organism evidence="7 8">
    <name type="scientific">Anaerotignum faecicola</name>
    <dbReference type="NCBI Taxonomy" id="2358141"/>
    <lineage>
        <taxon>Bacteria</taxon>
        <taxon>Bacillati</taxon>
        <taxon>Bacillota</taxon>
        <taxon>Clostridia</taxon>
        <taxon>Lachnospirales</taxon>
        <taxon>Anaerotignaceae</taxon>
        <taxon>Anaerotignum</taxon>
    </lineage>
</organism>
<dbReference type="EMBL" id="BHVZ01000001">
    <property type="protein sequence ID" value="GCB28442.1"/>
    <property type="molecule type" value="Genomic_DNA"/>
</dbReference>
<dbReference type="AlphaFoldDB" id="A0A401LAE1"/>
<dbReference type="GO" id="GO:0006310">
    <property type="term" value="P:DNA recombination"/>
    <property type="evidence" value="ECO:0007669"/>
    <property type="project" value="UniProtKB-KW"/>
</dbReference>
<dbReference type="PANTHER" id="PTHR30629:SF2">
    <property type="entry name" value="PROPHAGE INTEGRASE INTS-RELATED"/>
    <property type="match status" value="1"/>
</dbReference>
<dbReference type="Pfam" id="PF14659">
    <property type="entry name" value="Phage_int_SAM_3"/>
    <property type="match status" value="1"/>
</dbReference>
<dbReference type="CDD" id="cd01189">
    <property type="entry name" value="INT_ICEBs1_C_like"/>
    <property type="match status" value="1"/>
</dbReference>
<keyword evidence="8" id="KW-1185">Reference proteome</keyword>
<gene>
    <name evidence="7" type="ORF">KGMB03357_01030</name>
</gene>
<comment type="function">
    <text evidence="1">Site-specific tyrosine recombinase, which acts by catalyzing the cutting and rejoining of the recombining DNA molecules.</text>
</comment>
<dbReference type="PROSITE" id="PS51898">
    <property type="entry name" value="TYR_RECOMBINASE"/>
    <property type="match status" value="1"/>
</dbReference>
<sequence length="426" mass="49225">MIDFRLQQYIEWKVGKVIPIKGKFGFRVTLYYLDLPKKVQQKSGFTTEREANVARDQTVGELYSGDYIVYENILVKEFLEFWLDAEYRKVGNPVNTYLSFRNVIQNQIVPYLGTKKIADLNSSHIQTLYQTIALSSRASASRTKTVMGLAMKYAKAKKFIARNPAVGVVIPKTENSKEYHTRSINSAKTLNLEQIKILIQASQQTPIYIAVLFNILMGLRRGEIVGLKYSDVDYVNQELHVQRQIGKAFVEKEGEDKPIILDAQEIPLKTSSSYRVLPIPDYVFDAIIKERERYEERKKEAGEQFHDFGFIFCSETGAARNKNFHYQYYKRILRGNGLPDIRWHDLRSSYCTLLLKNEFNPKAVSNLMGHAKEIITIDVYGDNKVMAVDCTREIDMFINELHLKQIEMPMAEDKFFDSVCVNPEDL</sequence>
<feature type="domain" description="Tyr recombinase" evidence="6">
    <location>
        <begin position="185"/>
        <end position="396"/>
    </location>
</feature>
<protein>
    <submittedName>
        <fullName evidence="7">Site-specific integrase</fullName>
    </submittedName>
</protein>
<dbReference type="PANTHER" id="PTHR30629">
    <property type="entry name" value="PROPHAGE INTEGRASE"/>
    <property type="match status" value="1"/>
</dbReference>
<name>A0A401LAE1_9FIRM</name>
<dbReference type="InterPro" id="IPR011010">
    <property type="entry name" value="DNA_brk_join_enz"/>
</dbReference>
<dbReference type="InterPro" id="IPR050808">
    <property type="entry name" value="Phage_Integrase"/>
</dbReference>
<evidence type="ECO:0000313" key="8">
    <source>
        <dbReference type="Proteomes" id="UP000287361"/>
    </source>
</evidence>
<dbReference type="SUPFAM" id="SSF56349">
    <property type="entry name" value="DNA breaking-rejoining enzymes"/>
    <property type="match status" value="1"/>
</dbReference>
<dbReference type="InterPro" id="IPR004107">
    <property type="entry name" value="Integrase_SAM-like_N"/>
</dbReference>
<dbReference type="Proteomes" id="UP000287361">
    <property type="component" value="Unassembled WGS sequence"/>
</dbReference>
<comment type="similarity">
    <text evidence="2">Belongs to the 'phage' integrase family.</text>
</comment>
<comment type="caution">
    <text evidence="7">The sequence shown here is derived from an EMBL/GenBank/DDBJ whole genome shotgun (WGS) entry which is preliminary data.</text>
</comment>
<evidence type="ECO:0000256" key="5">
    <source>
        <dbReference type="ARBA" id="ARBA00023172"/>
    </source>
</evidence>
<evidence type="ECO:0000256" key="2">
    <source>
        <dbReference type="ARBA" id="ARBA00008857"/>
    </source>
</evidence>
<dbReference type="InterPro" id="IPR002104">
    <property type="entry name" value="Integrase_catalytic"/>
</dbReference>
<evidence type="ECO:0000313" key="7">
    <source>
        <dbReference type="EMBL" id="GCB28442.1"/>
    </source>
</evidence>
<dbReference type="InterPro" id="IPR013762">
    <property type="entry name" value="Integrase-like_cat_sf"/>
</dbReference>
<evidence type="ECO:0000256" key="4">
    <source>
        <dbReference type="ARBA" id="ARBA00023125"/>
    </source>
</evidence>
<dbReference type="GO" id="GO:0003677">
    <property type="term" value="F:DNA binding"/>
    <property type="evidence" value="ECO:0007669"/>
    <property type="project" value="UniProtKB-KW"/>
</dbReference>
<reference evidence="7 8" key="1">
    <citation type="submission" date="2018-10" db="EMBL/GenBank/DDBJ databases">
        <title>Draft Genome Sequence of Anaerotignum sp. KCTC 15736.</title>
        <authorList>
            <person name="Choi S.H."/>
            <person name="Kim J.S."/>
            <person name="Kang S.W."/>
            <person name="Lee J.S."/>
            <person name="Park S.H."/>
        </authorList>
    </citation>
    <scope>NUCLEOTIDE SEQUENCE [LARGE SCALE GENOMIC DNA]</scope>
    <source>
        <strain evidence="7 8">KCTC 15736</strain>
    </source>
</reference>
<evidence type="ECO:0000259" key="6">
    <source>
        <dbReference type="PROSITE" id="PS51898"/>
    </source>
</evidence>
<dbReference type="InterPro" id="IPR010998">
    <property type="entry name" value="Integrase_recombinase_N"/>
</dbReference>